<dbReference type="InterPro" id="IPR001304">
    <property type="entry name" value="C-type_lectin-like"/>
</dbReference>
<protein>
    <submittedName>
        <fullName evidence="5">Macrophage mannose receptor 1</fullName>
    </submittedName>
</protein>
<evidence type="ECO:0000256" key="2">
    <source>
        <dbReference type="SAM" id="Phobius"/>
    </source>
</evidence>
<sequence>MADIHVGTRMEYVSLTLCLLLGAVSGYQCPVGKWILIQGNCFLFSSQGLTWDQATTDCRQFGATLLQFNGAGDRDLFTRTIVNMTAERWWTDLTDYNHPGAWSWGKDDSEILANPGAVVWNVEPDDRHHIENCGALNIQGTLSDQECSEKHGYICEYNPRGSGCPFNWIVTTTNCYYVSDLTDEYNIVSWSDASKKCKTLHPGTSANLLKLDTASEQAYIRAQLAELQMTDQLYWVGMSDQAHEGLWTWDDGSPVNQSNIEWTAEPNNLGGTEQCALIYDNGRFADADCKRLEKYICQTPRIDDTKYENKMGCANGWVRAGHKCYYFHIQQPQNHRAAASTCSEMGGRLIQIQSKDEEVWLGVQTLRYDSYAFWTGLIFQPSSGSWVWNRDTKANMSLINWNQEPNNLGNEDCGTVSQDGIVNDLSCYANQGYICEAQTEDQPCPNGWISRAANGMLTCYLISNTTNADMTTWQGSRDKCVQVSEPLDGYLLAINSREEAAFIANALKNISQIATGWWTGLNDKKVEGYWEYDTAFNNPVQNNVIPWGGEPNNIGGTDYCTELYGGRYNDVNCNNVAYYICETMAEGFSYTSAGSSLRKEVFMLLLLVYFVLNLIGFI</sequence>
<accession>A0A210PX50</accession>
<keyword evidence="6" id="KW-1185">Reference proteome</keyword>
<dbReference type="SUPFAM" id="SSF56436">
    <property type="entry name" value="C-type lectin-like"/>
    <property type="match status" value="4"/>
</dbReference>
<dbReference type="InterPro" id="IPR016186">
    <property type="entry name" value="C-type_lectin-like/link_sf"/>
</dbReference>
<comment type="caution">
    <text evidence="5">The sequence shown here is derived from an EMBL/GenBank/DDBJ whole genome shotgun (WGS) entry which is preliminary data.</text>
</comment>
<dbReference type="PROSITE" id="PS50041">
    <property type="entry name" value="C_TYPE_LECTIN_2"/>
    <property type="match status" value="4"/>
</dbReference>
<evidence type="ECO:0000313" key="6">
    <source>
        <dbReference type="Proteomes" id="UP000242188"/>
    </source>
</evidence>
<organism evidence="5 6">
    <name type="scientific">Mizuhopecten yessoensis</name>
    <name type="common">Japanese scallop</name>
    <name type="synonym">Patinopecten yessoensis</name>
    <dbReference type="NCBI Taxonomy" id="6573"/>
    <lineage>
        <taxon>Eukaryota</taxon>
        <taxon>Metazoa</taxon>
        <taxon>Spiralia</taxon>
        <taxon>Lophotrochozoa</taxon>
        <taxon>Mollusca</taxon>
        <taxon>Bivalvia</taxon>
        <taxon>Autobranchia</taxon>
        <taxon>Pteriomorphia</taxon>
        <taxon>Pectinida</taxon>
        <taxon>Pectinoidea</taxon>
        <taxon>Pectinidae</taxon>
        <taxon>Mizuhopecten</taxon>
    </lineage>
</organism>
<keyword evidence="2" id="KW-1133">Transmembrane helix</keyword>
<dbReference type="EMBL" id="NEDP02005425">
    <property type="protein sequence ID" value="OWF41045.1"/>
    <property type="molecule type" value="Genomic_DNA"/>
</dbReference>
<feature type="domain" description="C-type lectin" evidence="4">
    <location>
        <begin position="320"/>
        <end position="436"/>
    </location>
</feature>
<evidence type="ECO:0000259" key="4">
    <source>
        <dbReference type="PROSITE" id="PS50041"/>
    </source>
</evidence>
<feature type="chain" id="PRO_5012826506" evidence="3">
    <location>
        <begin position="27"/>
        <end position="618"/>
    </location>
</feature>
<keyword evidence="2" id="KW-0812">Transmembrane</keyword>
<reference evidence="5 6" key="1">
    <citation type="journal article" date="2017" name="Nat. Ecol. Evol.">
        <title>Scallop genome provides insights into evolution of bilaterian karyotype and development.</title>
        <authorList>
            <person name="Wang S."/>
            <person name="Zhang J."/>
            <person name="Jiao W."/>
            <person name="Li J."/>
            <person name="Xun X."/>
            <person name="Sun Y."/>
            <person name="Guo X."/>
            <person name="Huan P."/>
            <person name="Dong B."/>
            <person name="Zhang L."/>
            <person name="Hu X."/>
            <person name="Sun X."/>
            <person name="Wang J."/>
            <person name="Zhao C."/>
            <person name="Wang Y."/>
            <person name="Wang D."/>
            <person name="Huang X."/>
            <person name="Wang R."/>
            <person name="Lv J."/>
            <person name="Li Y."/>
            <person name="Zhang Z."/>
            <person name="Liu B."/>
            <person name="Lu W."/>
            <person name="Hui Y."/>
            <person name="Liang J."/>
            <person name="Zhou Z."/>
            <person name="Hou R."/>
            <person name="Li X."/>
            <person name="Liu Y."/>
            <person name="Li H."/>
            <person name="Ning X."/>
            <person name="Lin Y."/>
            <person name="Zhao L."/>
            <person name="Xing Q."/>
            <person name="Dou J."/>
            <person name="Li Y."/>
            <person name="Mao J."/>
            <person name="Guo H."/>
            <person name="Dou H."/>
            <person name="Li T."/>
            <person name="Mu C."/>
            <person name="Jiang W."/>
            <person name="Fu Q."/>
            <person name="Fu X."/>
            <person name="Miao Y."/>
            <person name="Liu J."/>
            <person name="Yu Q."/>
            <person name="Li R."/>
            <person name="Liao H."/>
            <person name="Li X."/>
            <person name="Kong Y."/>
            <person name="Jiang Z."/>
            <person name="Chourrout D."/>
            <person name="Li R."/>
            <person name="Bao Z."/>
        </authorList>
    </citation>
    <scope>NUCLEOTIDE SEQUENCE [LARGE SCALE GENOMIC DNA]</scope>
    <source>
        <strain evidence="5 6">PY_sf001</strain>
    </source>
</reference>
<evidence type="ECO:0000313" key="5">
    <source>
        <dbReference type="EMBL" id="OWF41045.1"/>
    </source>
</evidence>
<feature type="domain" description="C-type lectin" evidence="4">
    <location>
        <begin position="171"/>
        <end position="298"/>
    </location>
</feature>
<keyword evidence="5" id="KW-0675">Receptor</keyword>
<name>A0A210PX50_MIZYE</name>
<evidence type="ECO:0000256" key="3">
    <source>
        <dbReference type="SAM" id="SignalP"/>
    </source>
</evidence>
<dbReference type="AlphaFoldDB" id="A0A210PX50"/>
<feature type="signal peptide" evidence="3">
    <location>
        <begin position="1"/>
        <end position="26"/>
    </location>
</feature>
<dbReference type="PROSITE" id="PS00615">
    <property type="entry name" value="C_TYPE_LECTIN_1"/>
    <property type="match status" value="1"/>
</dbReference>
<dbReference type="Gene3D" id="3.10.100.10">
    <property type="entry name" value="Mannose-Binding Protein A, subunit A"/>
    <property type="match status" value="4"/>
</dbReference>
<dbReference type="InterPro" id="IPR016187">
    <property type="entry name" value="CTDL_fold"/>
</dbReference>
<proteinExistence type="predicted"/>
<evidence type="ECO:0000256" key="1">
    <source>
        <dbReference type="ARBA" id="ARBA00023157"/>
    </source>
</evidence>
<dbReference type="Proteomes" id="UP000242188">
    <property type="component" value="Unassembled WGS sequence"/>
</dbReference>
<gene>
    <name evidence="5" type="ORF">KP79_PYT17097</name>
</gene>
<keyword evidence="2" id="KW-0472">Membrane</keyword>
<feature type="domain" description="C-type lectin" evidence="4">
    <location>
        <begin position="37"/>
        <end position="156"/>
    </location>
</feature>
<dbReference type="Pfam" id="PF00059">
    <property type="entry name" value="Lectin_C"/>
    <property type="match status" value="4"/>
</dbReference>
<dbReference type="InterPro" id="IPR018378">
    <property type="entry name" value="C-type_lectin_CS"/>
</dbReference>
<dbReference type="PANTHER" id="PTHR22803">
    <property type="entry name" value="MANNOSE, PHOSPHOLIPASE, LECTIN RECEPTOR RELATED"/>
    <property type="match status" value="1"/>
</dbReference>
<dbReference type="SMART" id="SM00034">
    <property type="entry name" value="CLECT"/>
    <property type="match status" value="4"/>
</dbReference>
<feature type="transmembrane region" description="Helical" evidence="2">
    <location>
        <begin position="601"/>
        <end position="617"/>
    </location>
</feature>
<dbReference type="InterPro" id="IPR050111">
    <property type="entry name" value="C-type_lectin/snaclec_domain"/>
</dbReference>
<keyword evidence="3" id="KW-0732">Signal</keyword>
<keyword evidence="1" id="KW-1015">Disulfide bond</keyword>
<dbReference type="OrthoDB" id="6042110at2759"/>
<dbReference type="CDD" id="cd00037">
    <property type="entry name" value="CLECT"/>
    <property type="match status" value="2"/>
</dbReference>
<feature type="domain" description="C-type lectin" evidence="4">
    <location>
        <begin position="459"/>
        <end position="582"/>
    </location>
</feature>